<comment type="caution">
    <text evidence="2">The sequence shown here is derived from an EMBL/GenBank/DDBJ whole genome shotgun (WGS) entry which is preliminary data.</text>
</comment>
<organism evidence="2 3">
    <name type="scientific">Paramecium sonneborni</name>
    <dbReference type="NCBI Taxonomy" id="65129"/>
    <lineage>
        <taxon>Eukaryota</taxon>
        <taxon>Sar</taxon>
        <taxon>Alveolata</taxon>
        <taxon>Ciliophora</taxon>
        <taxon>Intramacronucleata</taxon>
        <taxon>Oligohymenophorea</taxon>
        <taxon>Peniculida</taxon>
        <taxon>Parameciidae</taxon>
        <taxon>Paramecium</taxon>
    </lineage>
</organism>
<keyword evidence="1" id="KW-0812">Transmembrane</keyword>
<name>A0A8S1QYZ1_9CILI</name>
<dbReference type="EMBL" id="CAJJDN010000124">
    <property type="protein sequence ID" value="CAD8120177.1"/>
    <property type="molecule type" value="Genomic_DNA"/>
</dbReference>
<sequence>MGTQASAQRLKDRQINQQQSDYSIKIPSQQMHNEEQQQSLEDHYQNQFYLKNHPYQSQKRYILKALILFLIRQIILLTIFINFCQEDLITPYFKIELFGFAFLTYQLLVILTRYPLFQNSPLSYAIFIITLLIEPYILYCLYVHINIIDSSVIFYLLFMRFLSSFFSIIAQIIYLCFSNVALNMKRALIYYVIAAFAFGKIVFSYFDSRLDIGAMVVLMLSVQIIALSGFLINLVTKQMLEGRFYIKINQICGITNAYQFGLSFPCNF</sequence>
<evidence type="ECO:0008006" key="4">
    <source>
        <dbReference type="Google" id="ProtNLM"/>
    </source>
</evidence>
<feature type="transmembrane region" description="Helical" evidence="1">
    <location>
        <begin position="212"/>
        <end position="235"/>
    </location>
</feature>
<gene>
    <name evidence="2" type="ORF">PSON_ATCC_30995.1.T1240190</name>
</gene>
<keyword evidence="1" id="KW-1133">Transmembrane helix</keyword>
<proteinExistence type="predicted"/>
<keyword evidence="1" id="KW-0472">Membrane</keyword>
<reference evidence="2" key="1">
    <citation type="submission" date="2021-01" db="EMBL/GenBank/DDBJ databases">
        <authorList>
            <consortium name="Genoscope - CEA"/>
            <person name="William W."/>
        </authorList>
    </citation>
    <scope>NUCLEOTIDE SEQUENCE</scope>
</reference>
<evidence type="ECO:0000256" key="1">
    <source>
        <dbReference type="SAM" id="Phobius"/>
    </source>
</evidence>
<feature type="transmembrane region" description="Helical" evidence="1">
    <location>
        <begin position="153"/>
        <end position="176"/>
    </location>
</feature>
<dbReference type="OrthoDB" id="325070at2759"/>
<evidence type="ECO:0000313" key="2">
    <source>
        <dbReference type="EMBL" id="CAD8120177.1"/>
    </source>
</evidence>
<feature type="transmembrane region" description="Helical" evidence="1">
    <location>
        <begin position="124"/>
        <end position="147"/>
    </location>
</feature>
<protein>
    <recommendedName>
        <fullName evidence="4">Transmembrane protein</fullName>
    </recommendedName>
</protein>
<keyword evidence="3" id="KW-1185">Reference proteome</keyword>
<feature type="transmembrane region" description="Helical" evidence="1">
    <location>
        <begin position="188"/>
        <end position="206"/>
    </location>
</feature>
<dbReference type="AlphaFoldDB" id="A0A8S1QYZ1"/>
<dbReference type="Proteomes" id="UP000692954">
    <property type="component" value="Unassembled WGS sequence"/>
</dbReference>
<accession>A0A8S1QYZ1</accession>
<feature type="transmembrane region" description="Helical" evidence="1">
    <location>
        <begin position="61"/>
        <end position="83"/>
    </location>
</feature>
<feature type="transmembrane region" description="Helical" evidence="1">
    <location>
        <begin position="95"/>
        <end position="112"/>
    </location>
</feature>
<evidence type="ECO:0000313" key="3">
    <source>
        <dbReference type="Proteomes" id="UP000692954"/>
    </source>
</evidence>